<dbReference type="eggNOG" id="ENOG502SQWT">
    <property type="taxonomic scope" value="Eukaryota"/>
</dbReference>
<evidence type="ECO:0000313" key="1">
    <source>
        <dbReference type="Proteomes" id="UP000095282"/>
    </source>
</evidence>
<dbReference type="AlphaFoldDB" id="A0A1I7UZ94"/>
<dbReference type="Proteomes" id="UP000095282">
    <property type="component" value="Unplaced"/>
</dbReference>
<proteinExistence type="predicted"/>
<dbReference type="CDD" id="cd20379">
    <property type="entry name" value="Tudor_dTUD-like"/>
    <property type="match status" value="1"/>
</dbReference>
<evidence type="ECO:0000313" key="2">
    <source>
        <dbReference type="WBParaSite" id="Csp11.Scaffold630.g20830.t1"/>
    </source>
</evidence>
<keyword evidence="1" id="KW-1185">Reference proteome</keyword>
<dbReference type="STRING" id="1561998.A0A1I7UZ94"/>
<accession>A0A1I7UZ94</accession>
<name>A0A1I7UZ94_9PELO</name>
<organism evidence="1 2">
    <name type="scientific">Caenorhabditis tropicalis</name>
    <dbReference type="NCBI Taxonomy" id="1561998"/>
    <lineage>
        <taxon>Eukaryota</taxon>
        <taxon>Metazoa</taxon>
        <taxon>Ecdysozoa</taxon>
        <taxon>Nematoda</taxon>
        <taxon>Chromadorea</taxon>
        <taxon>Rhabditida</taxon>
        <taxon>Rhabditina</taxon>
        <taxon>Rhabditomorpha</taxon>
        <taxon>Rhabditoidea</taxon>
        <taxon>Rhabditidae</taxon>
        <taxon>Peloderinae</taxon>
        <taxon>Caenorhabditis</taxon>
    </lineage>
</organism>
<reference evidence="2" key="1">
    <citation type="submission" date="2016-11" db="UniProtKB">
        <authorList>
            <consortium name="WormBaseParasite"/>
        </authorList>
    </citation>
    <scope>IDENTIFICATION</scope>
</reference>
<protein>
    <submittedName>
        <fullName evidence="2">Tudor domain-containing protein</fullName>
    </submittedName>
</protein>
<dbReference type="WBParaSite" id="Csp11.Scaffold630.g20830.t1">
    <property type="protein sequence ID" value="Csp11.Scaffold630.g20830.t1"/>
    <property type="gene ID" value="Csp11.Scaffold630.g20830"/>
</dbReference>
<sequence length="270" mass="31200">MEFGGGLGRFAIANAQINTCRELLEVPGGPEWKIRKLQEHFDKYCWKYPGSSVIVNYHLRRLQIDLYHPTVSGLNVCQRFFPFPEDAGKTERIARSWDAHCKKVNEDFEEDMDFEEENGDGDYFPTTVTHYSTPIQKTRYVARLPKCQRAPRFEKDLLVVEYIENSQVLYLQYPWQIKKREEINGLLVATWHQLPKVPEGQRIPDQCCAIRNPRLDRVCRGVIVDETTVLLVDYGRFVKVPGKSADLRLLPAEGLYMVEPMINPGAILVP</sequence>